<reference evidence="2" key="1">
    <citation type="journal article" date="2014" name="Microbiology">
        <title>A 2,4-dichlorophenoxyacetic acid degradation plasmid pM7012 discloses distribution of an unclassified megaplasmid group across bacterial species.</title>
        <authorList>
            <person name="Sakai Y."/>
            <person name="Ogawa N."/>
            <person name="Shimomura Y."/>
            <person name="Fujii T."/>
        </authorList>
    </citation>
    <scope>NUCLEOTIDE SEQUENCE</scope>
    <source>
        <strain evidence="2">M701</strain>
    </source>
</reference>
<dbReference type="AlphaFoldDB" id="V5YPC5"/>
<feature type="region of interest" description="Disordered" evidence="1">
    <location>
        <begin position="1"/>
        <end position="30"/>
    </location>
</feature>
<keyword evidence="2" id="KW-0614">Plasmid</keyword>
<dbReference type="EMBL" id="AB853026">
    <property type="protein sequence ID" value="BAO19252.1"/>
    <property type="molecule type" value="Genomic_DNA"/>
</dbReference>
<accession>V5YPC5</accession>
<evidence type="ECO:0000313" key="2">
    <source>
        <dbReference type="EMBL" id="BAO19252.1"/>
    </source>
</evidence>
<geneLocation type="plasmid" evidence="2">
    <name>pM7012</name>
</geneLocation>
<evidence type="ECO:0000256" key="1">
    <source>
        <dbReference type="SAM" id="MobiDB-lite"/>
    </source>
</evidence>
<reference evidence="2" key="2">
    <citation type="submission" date="2024-06" db="EMBL/GenBank/DDBJ databases">
        <authorList>
            <person name="Sakai Y."/>
            <person name="Fujii T."/>
        </authorList>
    </citation>
    <scope>NUCLEOTIDE SEQUENCE</scope>
    <source>
        <strain evidence="2">M701</strain>
        <plasmid evidence="2">pM7012</plasmid>
    </source>
</reference>
<name>V5YPC5_9BURK</name>
<protein>
    <submittedName>
        <fullName evidence="2">Uncharacterized protein</fullName>
    </submittedName>
</protein>
<proteinExistence type="predicted"/>
<sequence length="302" mass="33834">MEDLNSNEGLADEHEHDGLEVLPTDSDDLSDPAAVNSWLASFHSPDLFKNLDAFDLGDPDDSSEVDAVGDEEDCGVAPTADQELAIAALSNLQNTGPVRRRKKDDTLRNLSAEDFEPGMERLSFEIIKANVDCLFDKRRKAADHAAAAQWVFGRTLGDVNFASCCATLGTRKDVLRLRIHYEFWRRWYAFPVEFPFLIDPVPEAVAGEIEIVAGDEGYDLARTAWLQPGIRSADLLREASGGENKNIDRYRRALELLAERYLMSAQGDSWYLTGRNPMMRAIDLAASPYRLRLSQVSWSKMF</sequence>
<dbReference type="RefSeq" id="WP_023842792.1">
    <property type="nucleotide sequence ID" value="NC_022995.1"/>
</dbReference>
<organism evidence="2">
    <name type="scientific">Burkholderia sp. M701</name>
    <dbReference type="NCBI Taxonomy" id="326454"/>
    <lineage>
        <taxon>Bacteria</taxon>
        <taxon>Pseudomonadati</taxon>
        <taxon>Pseudomonadota</taxon>
        <taxon>Betaproteobacteria</taxon>
        <taxon>Burkholderiales</taxon>
        <taxon>Burkholderiaceae</taxon>
        <taxon>Burkholderia</taxon>
    </lineage>
</organism>